<dbReference type="SUPFAM" id="SSF57756">
    <property type="entry name" value="Retrovirus zinc finger-like domains"/>
    <property type="match status" value="1"/>
</dbReference>
<feature type="signal peptide" evidence="3">
    <location>
        <begin position="1"/>
        <end position="15"/>
    </location>
</feature>
<evidence type="ECO:0000256" key="1">
    <source>
        <dbReference type="PROSITE-ProRule" id="PRU00047"/>
    </source>
</evidence>
<dbReference type="InterPro" id="IPR036875">
    <property type="entry name" value="Znf_CCHC_sf"/>
</dbReference>
<dbReference type="SMART" id="SM00343">
    <property type="entry name" value="ZnF_C2HC"/>
    <property type="match status" value="1"/>
</dbReference>
<keyword evidence="1" id="KW-0862">Zinc</keyword>
<comment type="caution">
    <text evidence="5">The sequence shown here is derived from an EMBL/GenBank/DDBJ whole genome shotgun (WGS) entry which is preliminary data.</text>
</comment>
<dbReference type="EMBL" id="BKCJ010009880">
    <property type="protein sequence ID" value="GEU89063.1"/>
    <property type="molecule type" value="Genomic_DNA"/>
</dbReference>
<dbReference type="InterPro" id="IPR054722">
    <property type="entry name" value="PolX-like_BBD"/>
</dbReference>
<keyword evidence="3" id="KW-0732">Signal</keyword>
<evidence type="ECO:0000259" key="4">
    <source>
        <dbReference type="PROSITE" id="PS50158"/>
    </source>
</evidence>
<dbReference type="AlphaFoldDB" id="A0A6L2NSB8"/>
<dbReference type="Pfam" id="PF14223">
    <property type="entry name" value="Retrotran_gag_2"/>
    <property type="match status" value="1"/>
</dbReference>
<dbReference type="InterPro" id="IPR001878">
    <property type="entry name" value="Znf_CCHC"/>
</dbReference>
<protein>
    <submittedName>
        <fullName evidence="5">Zinc finger, CCHC-type</fullName>
    </submittedName>
</protein>
<organism evidence="5">
    <name type="scientific">Tanacetum cinerariifolium</name>
    <name type="common">Dalmatian daisy</name>
    <name type="synonym">Chrysanthemum cinerariifolium</name>
    <dbReference type="NCBI Taxonomy" id="118510"/>
    <lineage>
        <taxon>Eukaryota</taxon>
        <taxon>Viridiplantae</taxon>
        <taxon>Streptophyta</taxon>
        <taxon>Embryophyta</taxon>
        <taxon>Tracheophyta</taxon>
        <taxon>Spermatophyta</taxon>
        <taxon>Magnoliopsida</taxon>
        <taxon>eudicotyledons</taxon>
        <taxon>Gunneridae</taxon>
        <taxon>Pentapetalae</taxon>
        <taxon>asterids</taxon>
        <taxon>campanulids</taxon>
        <taxon>Asterales</taxon>
        <taxon>Asteraceae</taxon>
        <taxon>Asteroideae</taxon>
        <taxon>Anthemideae</taxon>
        <taxon>Anthemidinae</taxon>
        <taxon>Tanacetum</taxon>
    </lineage>
</organism>
<evidence type="ECO:0000256" key="3">
    <source>
        <dbReference type="SAM" id="SignalP"/>
    </source>
</evidence>
<name>A0A6L2NSB8_TANCI</name>
<gene>
    <name evidence="5" type="ORF">Tci_061041</name>
</gene>
<dbReference type="Gene3D" id="4.10.60.10">
    <property type="entry name" value="Zinc finger, CCHC-type"/>
    <property type="match status" value="1"/>
</dbReference>
<proteinExistence type="predicted"/>
<accession>A0A6L2NSB8</accession>
<keyword evidence="1" id="KW-0863">Zinc-finger</keyword>
<dbReference type="GO" id="GO:0003676">
    <property type="term" value="F:nucleic acid binding"/>
    <property type="evidence" value="ECO:0007669"/>
    <property type="project" value="InterPro"/>
</dbReference>
<evidence type="ECO:0000256" key="2">
    <source>
        <dbReference type="SAM" id="MobiDB-lite"/>
    </source>
</evidence>
<feature type="region of interest" description="Disordered" evidence="2">
    <location>
        <begin position="153"/>
        <end position="176"/>
    </location>
</feature>
<dbReference type="Pfam" id="PF22936">
    <property type="entry name" value="Pol_BBD"/>
    <property type="match status" value="1"/>
</dbReference>
<dbReference type="GO" id="GO:0008270">
    <property type="term" value="F:zinc ion binding"/>
    <property type="evidence" value="ECO:0007669"/>
    <property type="project" value="UniProtKB-KW"/>
</dbReference>
<dbReference type="Pfam" id="PF00098">
    <property type="entry name" value="zf-CCHC"/>
    <property type="match status" value="1"/>
</dbReference>
<evidence type="ECO:0000313" key="5">
    <source>
        <dbReference type="EMBL" id="GEU89063.1"/>
    </source>
</evidence>
<reference evidence="5" key="1">
    <citation type="journal article" date="2019" name="Sci. Rep.">
        <title>Draft genome of Tanacetum cinerariifolium, the natural source of mosquito coil.</title>
        <authorList>
            <person name="Yamashiro T."/>
            <person name="Shiraishi A."/>
            <person name="Satake H."/>
            <person name="Nakayama K."/>
        </authorList>
    </citation>
    <scope>NUCLEOTIDE SEQUENCE</scope>
</reference>
<feature type="domain" description="CCHC-type" evidence="4">
    <location>
        <begin position="183"/>
        <end position="197"/>
    </location>
</feature>
<dbReference type="PANTHER" id="PTHR47592:SF29">
    <property type="entry name" value="ZINC FINGER, CCHC-TYPE"/>
    <property type="match status" value="1"/>
</dbReference>
<dbReference type="PROSITE" id="PS50158">
    <property type="entry name" value="ZF_CCHC"/>
    <property type="match status" value="1"/>
</dbReference>
<sequence length="325" mass="36934">MHFLLSSMSVVYVLTTPIPEDGGDNLTVEQVRERAKWDNDDYVCRGLILNGMSDSLFDIYQNVKTSKDIWDTLEAKYMVEDASSKKFLVSCIIDKLLHSWKDFKQTLKHLKEELTLVELGSHLRIEESLRAHDNDKPKGNNVAGPSVVNMVEHNNSSKYNDNKGKQKHHDTKADPNKKPKVTCWKCEKPGHLKKDCKASNIGNKANESGINDSVDGSFNSLKGQNVCNKSLQVYYVTYVSKAYFVQDDDVTWWIKSGATVHVCKDRCWFKTYESLNDGSILHMGNESTTLVHRRGCVDLKFSYGQIVSLLNVLHVPNIKKNLVQF</sequence>
<feature type="chain" id="PRO_5026867194" evidence="3">
    <location>
        <begin position="16"/>
        <end position="325"/>
    </location>
</feature>
<keyword evidence="1" id="KW-0479">Metal-binding</keyword>
<dbReference type="PANTHER" id="PTHR47592">
    <property type="entry name" value="PBF68 PROTEIN"/>
    <property type="match status" value="1"/>
</dbReference>